<dbReference type="RefSeq" id="WP_123609353.1">
    <property type="nucleotide sequence ID" value="NZ_RJVG01000005.1"/>
</dbReference>
<gene>
    <name evidence="1" type="ORF">EDD66_105111</name>
</gene>
<protein>
    <submittedName>
        <fullName evidence="1">Uncharacterized protein</fullName>
    </submittedName>
</protein>
<dbReference type="AlphaFoldDB" id="A0A3N1XSL5"/>
<dbReference type="Proteomes" id="UP000273083">
    <property type="component" value="Unassembled WGS sequence"/>
</dbReference>
<evidence type="ECO:0000313" key="2">
    <source>
        <dbReference type="Proteomes" id="UP000273083"/>
    </source>
</evidence>
<name>A0A3N1XSL5_9FIRM</name>
<accession>A0A3N1XSL5</accession>
<comment type="caution">
    <text evidence="1">The sequence shown here is derived from an EMBL/GenBank/DDBJ whole genome shotgun (WGS) entry which is preliminary data.</text>
</comment>
<organism evidence="1 2">
    <name type="scientific">Mobilisporobacter senegalensis</name>
    <dbReference type="NCBI Taxonomy" id="1329262"/>
    <lineage>
        <taxon>Bacteria</taxon>
        <taxon>Bacillati</taxon>
        <taxon>Bacillota</taxon>
        <taxon>Clostridia</taxon>
        <taxon>Lachnospirales</taxon>
        <taxon>Lachnospiraceae</taxon>
        <taxon>Mobilisporobacter</taxon>
    </lineage>
</organism>
<dbReference type="OrthoDB" id="9871671at2"/>
<keyword evidence="2" id="KW-1185">Reference proteome</keyword>
<dbReference type="EMBL" id="RJVG01000005">
    <property type="protein sequence ID" value="ROR28172.1"/>
    <property type="molecule type" value="Genomic_DNA"/>
</dbReference>
<sequence>MKFLKKGKFNLLIFSLLVFVLGATGIVYAKEITVEKIYKSKSEIQESITEKENVIPLYSLEKVGDSYKVIYRNQTEEEIKKDNELLNNEPISYEKKVRNYYYKSVSSIPESIDYSEYNNEYEYMFIGKLDLISVTACGKDYIAEYKGILSNK</sequence>
<evidence type="ECO:0000313" key="1">
    <source>
        <dbReference type="EMBL" id="ROR28172.1"/>
    </source>
</evidence>
<reference evidence="1 2" key="1">
    <citation type="submission" date="2018-11" db="EMBL/GenBank/DDBJ databases">
        <title>Genomic Encyclopedia of Type Strains, Phase IV (KMG-IV): sequencing the most valuable type-strain genomes for metagenomic binning, comparative biology and taxonomic classification.</title>
        <authorList>
            <person name="Goeker M."/>
        </authorList>
    </citation>
    <scope>NUCLEOTIDE SEQUENCE [LARGE SCALE GENOMIC DNA]</scope>
    <source>
        <strain evidence="1 2">DSM 26537</strain>
    </source>
</reference>
<proteinExistence type="predicted"/>